<dbReference type="InterPro" id="IPR001251">
    <property type="entry name" value="CRAL-TRIO_dom"/>
</dbReference>
<dbReference type="PANTHER" id="PTHR46226:SF6">
    <property type="entry name" value="SEC14P-LIKE PHOSPHATIDYLINOSITOL TRANSFER FAMILY PROTEIN"/>
    <property type="match status" value="1"/>
</dbReference>
<keyword evidence="3" id="KW-1185">Reference proteome</keyword>
<sequence>MVSQEEAIKQLVDLLEKLEEPLKQSFQNMHQGYPAETLVRFLKARDWNVPKTHKMLIECINWRLENEIDTILTRPIAPPDLYKAVRDSQLLGLSGYSKEGLPVFAIGVGKSTYDKAPADHYVQSHIQINEYRDRVVFPQATKKYGRYIGTCLKVFDMTGLKLSALNQIKLLTKIATIDDLNYPEVAVTYYVVNTPYVFSKVWKIVKPLLQEETRRKIQVLRGNGKEELLKVMDYESLPHFCRKEGSGSSQHSLTSMDNCFSMDHAFHQQLCGYIKQQSRADLL</sequence>
<dbReference type="SMART" id="SM00516">
    <property type="entry name" value="SEC14"/>
    <property type="match status" value="1"/>
</dbReference>
<feature type="domain" description="CRAL-TRIO" evidence="1">
    <location>
        <begin position="78"/>
        <end position="238"/>
    </location>
</feature>
<proteinExistence type="predicted"/>
<dbReference type="InterPro" id="IPR036865">
    <property type="entry name" value="CRAL-TRIO_dom_sf"/>
</dbReference>
<dbReference type="PROSITE" id="PS50191">
    <property type="entry name" value="CRAL_TRIO"/>
    <property type="match status" value="1"/>
</dbReference>
<dbReference type="Pfam" id="PF03765">
    <property type="entry name" value="CRAL_TRIO_N"/>
    <property type="match status" value="1"/>
</dbReference>
<gene>
    <name evidence="2" type="ORF">MKW94_028281</name>
</gene>
<dbReference type="AlphaFoldDB" id="A0AA41W2N3"/>
<evidence type="ECO:0000313" key="2">
    <source>
        <dbReference type="EMBL" id="MCL7051948.1"/>
    </source>
</evidence>
<dbReference type="SMART" id="SM01100">
    <property type="entry name" value="CRAL_TRIO_N"/>
    <property type="match status" value="1"/>
</dbReference>
<comment type="caution">
    <text evidence="2">The sequence shown here is derived from an EMBL/GenBank/DDBJ whole genome shotgun (WGS) entry which is preliminary data.</text>
</comment>
<protein>
    <recommendedName>
        <fullName evidence="1">CRAL-TRIO domain-containing protein</fullName>
    </recommendedName>
</protein>
<dbReference type="Gene3D" id="3.40.525.10">
    <property type="entry name" value="CRAL-TRIO lipid binding domain"/>
    <property type="match status" value="1"/>
</dbReference>
<accession>A0AA41W2N3</accession>
<reference evidence="2" key="1">
    <citation type="submission" date="2022-03" db="EMBL/GenBank/DDBJ databases">
        <title>A functionally conserved STORR gene fusion in Papaver species that diverged 16.8 million years ago.</title>
        <authorList>
            <person name="Catania T."/>
        </authorList>
    </citation>
    <scope>NUCLEOTIDE SEQUENCE</scope>
    <source>
        <strain evidence="2">S-191538</strain>
    </source>
</reference>
<dbReference type="Proteomes" id="UP001177140">
    <property type="component" value="Unassembled WGS sequence"/>
</dbReference>
<evidence type="ECO:0000259" key="1">
    <source>
        <dbReference type="PROSITE" id="PS50191"/>
    </source>
</evidence>
<dbReference type="SUPFAM" id="SSF52087">
    <property type="entry name" value="CRAL/TRIO domain"/>
    <property type="match status" value="1"/>
</dbReference>
<dbReference type="PANTHER" id="PTHR46226">
    <property type="entry name" value="CRAL-TRIO DOMAIN-CONTAINING PROTEIN"/>
    <property type="match status" value="1"/>
</dbReference>
<organism evidence="2 3">
    <name type="scientific">Papaver nudicaule</name>
    <name type="common">Iceland poppy</name>
    <dbReference type="NCBI Taxonomy" id="74823"/>
    <lineage>
        <taxon>Eukaryota</taxon>
        <taxon>Viridiplantae</taxon>
        <taxon>Streptophyta</taxon>
        <taxon>Embryophyta</taxon>
        <taxon>Tracheophyta</taxon>
        <taxon>Spermatophyta</taxon>
        <taxon>Magnoliopsida</taxon>
        <taxon>Ranunculales</taxon>
        <taxon>Papaveraceae</taxon>
        <taxon>Papaveroideae</taxon>
        <taxon>Papaver</taxon>
    </lineage>
</organism>
<dbReference type="InterPro" id="IPR011074">
    <property type="entry name" value="CRAL/TRIO_N_dom"/>
</dbReference>
<name>A0AA41W2N3_PAPNU</name>
<dbReference type="EMBL" id="JAJJMA010344313">
    <property type="protein sequence ID" value="MCL7051948.1"/>
    <property type="molecule type" value="Genomic_DNA"/>
</dbReference>
<dbReference type="Pfam" id="PF00650">
    <property type="entry name" value="CRAL_TRIO"/>
    <property type="match status" value="1"/>
</dbReference>
<dbReference type="InterPro" id="IPR036273">
    <property type="entry name" value="CRAL/TRIO_N_dom_sf"/>
</dbReference>
<dbReference type="CDD" id="cd00170">
    <property type="entry name" value="SEC14"/>
    <property type="match status" value="1"/>
</dbReference>
<dbReference type="SUPFAM" id="SSF46938">
    <property type="entry name" value="CRAL/TRIO N-terminal domain"/>
    <property type="match status" value="1"/>
</dbReference>
<evidence type="ECO:0000313" key="3">
    <source>
        <dbReference type="Proteomes" id="UP001177140"/>
    </source>
</evidence>